<organism evidence="2 3">
    <name type="scientific">Musa troglodytarum</name>
    <name type="common">fe'i banana</name>
    <dbReference type="NCBI Taxonomy" id="320322"/>
    <lineage>
        <taxon>Eukaryota</taxon>
        <taxon>Viridiplantae</taxon>
        <taxon>Streptophyta</taxon>
        <taxon>Embryophyta</taxon>
        <taxon>Tracheophyta</taxon>
        <taxon>Spermatophyta</taxon>
        <taxon>Magnoliopsida</taxon>
        <taxon>Liliopsida</taxon>
        <taxon>Zingiberales</taxon>
        <taxon>Musaceae</taxon>
        <taxon>Musa</taxon>
    </lineage>
</organism>
<keyword evidence="3" id="KW-1185">Reference proteome</keyword>
<dbReference type="AlphaFoldDB" id="A0A9E7K0B6"/>
<reference evidence="2" key="1">
    <citation type="submission" date="2022-05" db="EMBL/GenBank/DDBJ databases">
        <title>The Musa troglodytarum L. genome provides insights into the mechanism of non-climacteric behaviour and enrichment of carotenoids.</title>
        <authorList>
            <person name="Wang J."/>
        </authorList>
    </citation>
    <scope>NUCLEOTIDE SEQUENCE</scope>
    <source>
        <tissue evidence="2">Leaf</tissue>
    </source>
</reference>
<feature type="region of interest" description="Disordered" evidence="1">
    <location>
        <begin position="1"/>
        <end position="36"/>
    </location>
</feature>
<dbReference type="EMBL" id="CP097507">
    <property type="protein sequence ID" value="URE00291.1"/>
    <property type="molecule type" value="Genomic_DNA"/>
</dbReference>
<name>A0A9E7K0B6_9LILI</name>
<evidence type="ECO:0000256" key="1">
    <source>
        <dbReference type="SAM" id="MobiDB-lite"/>
    </source>
</evidence>
<dbReference type="Proteomes" id="UP001055439">
    <property type="component" value="Chromosome 5"/>
</dbReference>
<evidence type="ECO:0000313" key="3">
    <source>
        <dbReference type="Proteomes" id="UP001055439"/>
    </source>
</evidence>
<evidence type="ECO:0000313" key="2">
    <source>
        <dbReference type="EMBL" id="URE00291.1"/>
    </source>
</evidence>
<proteinExistence type="predicted"/>
<dbReference type="OrthoDB" id="1585644at2759"/>
<accession>A0A9E7K0B6</accession>
<gene>
    <name evidence="2" type="ORF">MUK42_20241</name>
</gene>
<protein>
    <submittedName>
        <fullName evidence="2">Uncharacterized protein</fullName>
    </submittedName>
</protein>
<sequence>MAMDDVCSSSNSDIRQDRRRWFGNWGKRSSNHKQGQ</sequence>